<organism evidence="1 2">
    <name type="scientific">Frigoriglobus tundricola</name>
    <dbReference type="NCBI Taxonomy" id="2774151"/>
    <lineage>
        <taxon>Bacteria</taxon>
        <taxon>Pseudomonadati</taxon>
        <taxon>Planctomycetota</taxon>
        <taxon>Planctomycetia</taxon>
        <taxon>Gemmatales</taxon>
        <taxon>Gemmataceae</taxon>
        <taxon>Frigoriglobus</taxon>
    </lineage>
</organism>
<dbReference type="CDD" id="cd19166">
    <property type="entry name" value="HemeO-bac"/>
    <property type="match status" value="1"/>
</dbReference>
<dbReference type="GO" id="GO:0006788">
    <property type="term" value="P:heme oxidation"/>
    <property type="evidence" value="ECO:0007669"/>
    <property type="project" value="InterPro"/>
</dbReference>
<dbReference type="InterPro" id="IPR016053">
    <property type="entry name" value="Haem_Oase-like"/>
</dbReference>
<evidence type="ECO:0000313" key="1">
    <source>
        <dbReference type="EMBL" id="QJW92962.1"/>
    </source>
</evidence>
<reference evidence="2" key="1">
    <citation type="submission" date="2020-05" db="EMBL/GenBank/DDBJ databases">
        <title>Frigoriglobus tundricola gen. nov., sp. nov., a psychrotolerant cellulolytic planctomycete of the family Gemmataceae with two divergent copies of 16S rRNA gene.</title>
        <authorList>
            <person name="Kulichevskaya I.S."/>
            <person name="Ivanova A.A."/>
            <person name="Naumoff D.G."/>
            <person name="Beletsky A.V."/>
            <person name="Rijpstra W.I.C."/>
            <person name="Sinninghe Damste J.S."/>
            <person name="Mardanov A.V."/>
            <person name="Ravin N.V."/>
            <person name="Dedysh S.N."/>
        </authorList>
    </citation>
    <scope>NUCLEOTIDE SEQUENCE [LARGE SCALE GENOMIC DNA]</scope>
    <source>
        <strain evidence="2">PL17</strain>
    </source>
</reference>
<dbReference type="Proteomes" id="UP000503447">
    <property type="component" value="Chromosome"/>
</dbReference>
<accession>A0A6M5YJ14</accession>
<name>A0A6M5YJ14_9BACT</name>
<dbReference type="InterPro" id="IPR016084">
    <property type="entry name" value="Haem_Oase-like_multi-hlx"/>
</dbReference>
<dbReference type="Pfam" id="PF01126">
    <property type="entry name" value="Heme_oxygenase"/>
    <property type="match status" value="1"/>
</dbReference>
<keyword evidence="2" id="KW-1185">Reference proteome</keyword>
<dbReference type="SUPFAM" id="SSF48613">
    <property type="entry name" value="Heme oxygenase-like"/>
    <property type="match status" value="1"/>
</dbReference>
<sequence length="197" mass="21795">MRDEDTPSNLLVRLRSETRSEHDAVEAALDLGGLTRERYDHFLKRFFGFYRPIEDAIGSVGGWADRGLDLERRRKAPLLEADLRALGVDAPDRLPVCPDPPRLDTPAACFGCLYVLEGATLGGQVISRHISGTLGIGSETGGRFFHGYGERTGEMWRSFGTALVAFAATREIEDRVVAAARETFRALRSWCQRSPAV</sequence>
<evidence type="ECO:0000313" key="2">
    <source>
        <dbReference type="Proteomes" id="UP000503447"/>
    </source>
</evidence>
<dbReference type="EMBL" id="CP053452">
    <property type="protein sequence ID" value="QJW92962.1"/>
    <property type="molecule type" value="Genomic_DNA"/>
</dbReference>
<proteinExistence type="predicted"/>
<dbReference type="KEGG" id="ftj:FTUN_0460"/>
<protein>
    <submittedName>
        <fullName evidence="1">Bacteriophytochrome heme oxygenase BphO</fullName>
    </submittedName>
</protein>
<dbReference type="AlphaFoldDB" id="A0A6M5YJ14"/>
<dbReference type="Gene3D" id="1.20.910.10">
    <property type="entry name" value="Heme oxygenase-like"/>
    <property type="match status" value="1"/>
</dbReference>
<dbReference type="GO" id="GO:0004392">
    <property type="term" value="F:heme oxygenase (decyclizing) activity"/>
    <property type="evidence" value="ECO:0007669"/>
    <property type="project" value="InterPro"/>
</dbReference>
<gene>
    <name evidence="1" type="ORF">FTUN_0460</name>
</gene>